<evidence type="ECO:0000313" key="3">
    <source>
        <dbReference type="Proteomes" id="UP000050863"/>
    </source>
</evidence>
<protein>
    <submittedName>
        <fullName evidence="2">Uncharacterized protein</fullName>
    </submittedName>
</protein>
<proteinExistence type="predicted"/>
<dbReference type="Proteomes" id="UP000050863">
    <property type="component" value="Unassembled WGS sequence"/>
</dbReference>
<organism evidence="2 3">
    <name type="scientific">Bradyrhizobium jicamae</name>
    <dbReference type="NCBI Taxonomy" id="280332"/>
    <lineage>
        <taxon>Bacteria</taxon>
        <taxon>Pseudomonadati</taxon>
        <taxon>Pseudomonadota</taxon>
        <taxon>Alphaproteobacteria</taxon>
        <taxon>Hyphomicrobiales</taxon>
        <taxon>Nitrobacteraceae</taxon>
        <taxon>Bradyrhizobium</taxon>
    </lineage>
</organism>
<gene>
    <name evidence="2" type="ORF">CQ12_16720</name>
</gene>
<evidence type="ECO:0000313" key="2">
    <source>
        <dbReference type="EMBL" id="KRR06470.1"/>
    </source>
</evidence>
<reference evidence="2 3" key="1">
    <citation type="submission" date="2014-03" db="EMBL/GenBank/DDBJ databases">
        <title>Bradyrhizobium valentinum sp. nov., isolated from effective nodules of Lupinus mariae-josephae, a lupine endemic of basic-lime soils in Eastern Spain.</title>
        <authorList>
            <person name="Duran D."/>
            <person name="Rey L."/>
            <person name="Navarro A."/>
            <person name="Busquets A."/>
            <person name="Imperial J."/>
            <person name="Ruiz-Argueso T."/>
        </authorList>
    </citation>
    <scope>NUCLEOTIDE SEQUENCE [LARGE SCALE GENOMIC DNA]</scope>
    <source>
        <strain evidence="2 3">PAC68</strain>
    </source>
</reference>
<accession>A0A0R3LMP6</accession>
<dbReference type="EMBL" id="LLXZ01000113">
    <property type="protein sequence ID" value="KRR06470.1"/>
    <property type="molecule type" value="Genomic_DNA"/>
</dbReference>
<comment type="caution">
    <text evidence="2">The sequence shown here is derived from an EMBL/GenBank/DDBJ whole genome shotgun (WGS) entry which is preliminary data.</text>
</comment>
<sequence>MELRDEAARNQKKGKNLMLKPKTLPEESFRDQIEQMRAELTHSMMQRRRWKDCSAGGSAELAHRKQTLGHVGLQALVAEKEEMIYIYGLLSGLLELQKIMEAEGRYSDIAQQPSLKAIRKSEDNVIYVDFKSVGEAEEGA</sequence>
<name>A0A0R3LMP6_9BRAD</name>
<evidence type="ECO:0000256" key="1">
    <source>
        <dbReference type="SAM" id="MobiDB-lite"/>
    </source>
</evidence>
<dbReference type="AlphaFoldDB" id="A0A0R3LMP6"/>
<keyword evidence="3" id="KW-1185">Reference proteome</keyword>
<feature type="region of interest" description="Disordered" evidence="1">
    <location>
        <begin position="1"/>
        <end position="22"/>
    </location>
</feature>